<evidence type="ECO:0000313" key="2">
    <source>
        <dbReference type="EMBL" id="EDX73470.1"/>
    </source>
</evidence>
<keyword evidence="3" id="KW-1185">Reference proteome</keyword>
<sequence>MKILQLFQPCDRVIGLPGGTDIRSSLNLVFLIGLPLSLWLIGVWKLVYGVLPVAIAFLCLPVLTALATLGLLAFAVLAWKNHDWSFGARSHYSVITLTALVFIGVLAYWNLLGFQF</sequence>
<feature type="transmembrane region" description="Helical" evidence="1">
    <location>
        <begin position="91"/>
        <end position="111"/>
    </location>
</feature>
<gene>
    <name evidence="2" type="ORF">MC7420_3644</name>
</gene>
<keyword evidence="1" id="KW-1133">Transmembrane helix</keyword>
<reference evidence="2 3" key="1">
    <citation type="submission" date="2008-07" db="EMBL/GenBank/DDBJ databases">
        <authorList>
            <person name="Tandeau de Marsac N."/>
            <person name="Ferriera S."/>
            <person name="Johnson J."/>
            <person name="Kravitz S."/>
            <person name="Beeson K."/>
            <person name="Sutton G."/>
            <person name="Rogers Y.-H."/>
            <person name="Friedman R."/>
            <person name="Frazier M."/>
            <person name="Venter J.C."/>
        </authorList>
    </citation>
    <scope>NUCLEOTIDE SEQUENCE [LARGE SCALE GENOMIC DNA]</scope>
    <source>
        <strain evidence="2 3">PCC 7420</strain>
    </source>
</reference>
<evidence type="ECO:0000313" key="3">
    <source>
        <dbReference type="Proteomes" id="UP000003835"/>
    </source>
</evidence>
<proteinExistence type="predicted"/>
<dbReference type="RefSeq" id="WP_006103162.1">
    <property type="nucleotide sequence ID" value="NZ_DS989857.1"/>
</dbReference>
<protein>
    <submittedName>
        <fullName evidence="2">Uncharacterized protein</fullName>
    </submittedName>
</protein>
<dbReference type="eggNOG" id="COG1680">
    <property type="taxonomic scope" value="Bacteria"/>
</dbReference>
<dbReference type="AlphaFoldDB" id="B4VWW9"/>
<keyword evidence="1" id="KW-0472">Membrane</keyword>
<feature type="transmembrane region" description="Helical" evidence="1">
    <location>
        <begin position="53"/>
        <end position="79"/>
    </location>
</feature>
<keyword evidence="1" id="KW-0812">Transmembrane</keyword>
<accession>B4VWW9</accession>
<evidence type="ECO:0000256" key="1">
    <source>
        <dbReference type="SAM" id="Phobius"/>
    </source>
</evidence>
<dbReference type="EMBL" id="DS989857">
    <property type="protein sequence ID" value="EDX73470.1"/>
    <property type="molecule type" value="Genomic_DNA"/>
</dbReference>
<dbReference type="Proteomes" id="UP000003835">
    <property type="component" value="Unassembled WGS sequence"/>
</dbReference>
<organism evidence="2 3">
    <name type="scientific">Coleofasciculus chthonoplastes PCC 7420</name>
    <dbReference type="NCBI Taxonomy" id="118168"/>
    <lineage>
        <taxon>Bacteria</taxon>
        <taxon>Bacillati</taxon>
        <taxon>Cyanobacteriota</taxon>
        <taxon>Cyanophyceae</taxon>
        <taxon>Coleofasciculales</taxon>
        <taxon>Coleofasciculaceae</taxon>
        <taxon>Coleofasciculus</taxon>
    </lineage>
</organism>
<dbReference type="HOGENOM" id="CLU_2092621_0_0_3"/>
<dbReference type="STRING" id="118168.MC7420_3644"/>
<name>B4VWW9_9CYAN</name>
<feature type="transmembrane region" description="Helical" evidence="1">
    <location>
        <begin position="28"/>
        <end position="47"/>
    </location>
</feature>